<dbReference type="Gene3D" id="3.40.50.1240">
    <property type="entry name" value="Phosphoglycerate mutase-like"/>
    <property type="match status" value="1"/>
</dbReference>
<dbReference type="GO" id="GO:0016787">
    <property type="term" value="F:hydrolase activity"/>
    <property type="evidence" value="ECO:0007669"/>
    <property type="project" value="UniProtKB-KW"/>
</dbReference>
<dbReference type="RefSeq" id="WP_129180528.1">
    <property type="nucleotide sequence ID" value="NZ_JAGIOG010000001.1"/>
</dbReference>
<dbReference type="InterPro" id="IPR029033">
    <property type="entry name" value="His_PPase_superfam"/>
</dbReference>
<dbReference type="OrthoDB" id="280692at2"/>
<name>A0A641AQ63_9ACTN</name>
<dbReference type="InterPro" id="IPR013078">
    <property type="entry name" value="His_Pase_superF_clade-1"/>
</dbReference>
<reference evidence="2" key="1">
    <citation type="submission" date="2019-09" db="EMBL/GenBank/DDBJ databases">
        <authorList>
            <person name="Li J."/>
        </authorList>
    </citation>
    <scope>NUCLEOTIDE SEQUENCE [LARGE SCALE GENOMIC DNA]</scope>
    <source>
        <strain evidence="2">NRBC 14897</strain>
    </source>
</reference>
<comment type="caution">
    <text evidence="2">The sequence shown here is derived from an EMBL/GenBank/DDBJ whole genome shotgun (WGS) entry which is preliminary data.</text>
</comment>
<evidence type="ECO:0000256" key="1">
    <source>
        <dbReference type="ARBA" id="ARBA00022801"/>
    </source>
</evidence>
<protein>
    <submittedName>
        <fullName evidence="2">Histidine phosphatase family protein</fullName>
    </submittedName>
</protein>
<evidence type="ECO:0000313" key="2">
    <source>
        <dbReference type="EMBL" id="KAA1380246.1"/>
    </source>
</evidence>
<organism evidence="2 3">
    <name type="scientific">Aeromicrobium fastidiosum</name>
    <dbReference type="NCBI Taxonomy" id="52699"/>
    <lineage>
        <taxon>Bacteria</taxon>
        <taxon>Bacillati</taxon>
        <taxon>Actinomycetota</taxon>
        <taxon>Actinomycetes</taxon>
        <taxon>Propionibacteriales</taxon>
        <taxon>Nocardioidaceae</taxon>
        <taxon>Aeromicrobium</taxon>
    </lineage>
</organism>
<dbReference type="SMART" id="SM00855">
    <property type="entry name" value="PGAM"/>
    <property type="match status" value="1"/>
</dbReference>
<dbReference type="PANTHER" id="PTHR20935:SF0">
    <property type="entry name" value="SERINE_THREONINE-PROTEIN PHOSPHATASE PGAM5, MITOCHONDRIAL"/>
    <property type="match status" value="1"/>
</dbReference>
<dbReference type="Pfam" id="PF00300">
    <property type="entry name" value="His_Phos_1"/>
    <property type="match status" value="1"/>
</dbReference>
<dbReference type="SUPFAM" id="SSF53254">
    <property type="entry name" value="Phosphoglycerate mutase-like"/>
    <property type="match status" value="1"/>
</dbReference>
<gene>
    <name evidence="2" type="ORF">ESP62_003355</name>
</gene>
<sequence>MGSIHLVRHGQASFGAADYDQLSELGHEQSTSLGTSWEASVWAPTAAVAGGMKRHAQTAIAAIDACGQGDGYDVDAGWDEYDHLALARAQDSTAMGSDSKAFQRTLNVAITGWMAGEPGAGEPYVAFRDRVLAAFDAVVSQATSGQQIAVFTSGGPIALVASHLLAGDDSLFQRINDVVINAGVTTVIVGAGGARLLAFNETGHLPRDMVTFR</sequence>
<keyword evidence="1" id="KW-0378">Hydrolase</keyword>
<dbReference type="Proteomes" id="UP001515100">
    <property type="component" value="Unassembled WGS sequence"/>
</dbReference>
<accession>A0A641AQ63</accession>
<dbReference type="EMBL" id="SDPP02000001">
    <property type="protein sequence ID" value="KAA1380246.1"/>
    <property type="molecule type" value="Genomic_DNA"/>
</dbReference>
<dbReference type="AlphaFoldDB" id="A0A641AQ63"/>
<proteinExistence type="predicted"/>
<dbReference type="PANTHER" id="PTHR20935">
    <property type="entry name" value="PHOSPHOGLYCERATE MUTASE-RELATED"/>
    <property type="match status" value="1"/>
</dbReference>
<dbReference type="InterPro" id="IPR051021">
    <property type="entry name" value="Mito_Ser/Thr_phosphatase"/>
</dbReference>
<evidence type="ECO:0000313" key="3">
    <source>
        <dbReference type="Proteomes" id="UP001515100"/>
    </source>
</evidence>
<keyword evidence="3" id="KW-1185">Reference proteome</keyword>